<reference evidence="2" key="2">
    <citation type="submission" date="2021-08" db="EMBL/GenBank/DDBJ databases">
        <authorList>
            <person name="Eriksson T."/>
        </authorList>
    </citation>
    <scope>NUCLEOTIDE SEQUENCE</scope>
    <source>
        <strain evidence="2">Stoneville</strain>
        <tissue evidence="2">Whole head</tissue>
    </source>
</reference>
<protein>
    <submittedName>
        <fullName evidence="2">Uncharacterized protein</fullName>
    </submittedName>
</protein>
<accession>A0A8J6HDT0</accession>
<gene>
    <name evidence="2" type="ORF">GEV33_009970</name>
</gene>
<evidence type="ECO:0000313" key="2">
    <source>
        <dbReference type="EMBL" id="KAH0812820.1"/>
    </source>
</evidence>
<name>A0A8J6HDT0_TENMO</name>
<sequence>MFPATPAAHNQSNHRGAPASNTFRISNFSSLPCVRSSSSGRRSRHRSVSGAGAGRGTLITSPPEILGPGTRDKLAATPGVNYDTGILPYAVCHGSSNYYVTGNGTRWIVGRRGTFKTEQGLRQCPEALLCWIQFSEQSSLPDPSIIFGRMVIATVRDDEYGGIKDFPLFNRP</sequence>
<evidence type="ECO:0000256" key="1">
    <source>
        <dbReference type="SAM" id="MobiDB-lite"/>
    </source>
</evidence>
<evidence type="ECO:0000313" key="3">
    <source>
        <dbReference type="Proteomes" id="UP000719412"/>
    </source>
</evidence>
<proteinExistence type="predicted"/>
<keyword evidence="3" id="KW-1185">Reference proteome</keyword>
<feature type="compositionally biased region" description="Polar residues" evidence="1">
    <location>
        <begin position="8"/>
        <end position="30"/>
    </location>
</feature>
<reference evidence="2" key="1">
    <citation type="journal article" date="2020" name="J Insects Food Feed">
        <title>The yellow mealworm (Tenebrio molitor) genome: a resource for the emerging insects as food and feed industry.</title>
        <authorList>
            <person name="Eriksson T."/>
            <person name="Andere A."/>
            <person name="Kelstrup H."/>
            <person name="Emery V."/>
            <person name="Picard C."/>
        </authorList>
    </citation>
    <scope>NUCLEOTIDE SEQUENCE</scope>
    <source>
        <strain evidence="2">Stoneville</strain>
        <tissue evidence="2">Whole head</tissue>
    </source>
</reference>
<feature type="region of interest" description="Disordered" evidence="1">
    <location>
        <begin position="1"/>
        <end position="67"/>
    </location>
</feature>
<comment type="caution">
    <text evidence="2">The sequence shown here is derived from an EMBL/GenBank/DDBJ whole genome shotgun (WGS) entry which is preliminary data.</text>
</comment>
<dbReference type="Proteomes" id="UP000719412">
    <property type="component" value="Unassembled WGS sequence"/>
</dbReference>
<dbReference type="AlphaFoldDB" id="A0A8J6HDT0"/>
<dbReference type="EMBL" id="JABDTM020025772">
    <property type="protein sequence ID" value="KAH0812820.1"/>
    <property type="molecule type" value="Genomic_DNA"/>
</dbReference>
<organism evidence="2 3">
    <name type="scientific">Tenebrio molitor</name>
    <name type="common">Yellow mealworm beetle</name>
    <dbReference type="NCBI Taxonomy" id="7067"/>
    <lineage>
        <taxon>Eukaryota</taxon>
        <taxon>Metazoa</taxon>
        <taxon>Ecdysozoa</taxon>
        <taxon>Arthropoda</taxon>
        <taxon>Hexapoda</taxon>
        <taxon>Insecta</taxon>
        <taxon>Pterygota</taxon>
        <taxon>Neoptera</taxon>
        <taxon>Endopterygota</taxon>
        <taxon>Coleoptera</taxon>
        <taxon>Polyphaga</taxon>
        <taxon>Cucujiformia</taxon>
        <taxon>Tenebrionidae</taxon>
        <taxon>Tenebrio</taxon>
    </lineage>
</organism>